<evidence type="ECO:0000313" key="2">
    <source>
        <dbReference type="EMBL" id="OMJ68278.1"/>
    </source>
</evidence>
<keyword evidence="3" id="KW-1185">Reference proteome</keyword>
<sequence length="184" mass="21183">MEGYNSEQGITRLPSTLPNVPENSDGSLNASFISLSYSIKSNEILDDSYPPSNLAEKNKEITELLGARVTAFRYFSREYIKNCFLTPSTIPYTLGDVLTTAEDKDLDEMKKEEITLKEFSEIIFQLNASFEKEKGELKKKIKEISEVTEEEEYLLRKLTNFENQFSRAVLEREQSFINCKCLLF</sequence>
<comment type="caution">
    <text evidence="2">The sequence shown here is derived from an EMBL/GenBank/DDBJ whole genome shotgun (WGS) entry which is preliminary data.</text>
</comment>
<name>A0A1R2AUU0_9CILI</name>
<evidence type="ECO:0000313" key="3">
    <source>
        <dbReference type="Proteomes" id="UP000187209"/>
    </source>
</evidence>
<feature type="region of interest" description="Disordered" evidence="1">
    <location>
        <begin position="1"/>
        <end position="22"/>
    </location>
</feature>
<accession>A0A1R2AUU0</accession>
<organism evidence="2 3">
    <name type="scientific">Stentor coeruleus</name>
    <dbReference type="NCBI Taxonomy" id="5963"/>
    <lineage>
        <taxon>Eukaryota</taxon>
        <taxon>Sar</taxon>
        <taxon>Alveolata</taxon>
        <taxon>Ciliophora</taxon>
        <taxon>Postciliodesmatophora</taxon>
        <taxon>Heterotrichea</taxon>
        <taxon>Heterotrichida</taxon>
        <taxon>Stentoridae</taxon>
        <taxon>Stentor</taxon>
    </lineage>
</organism>
<reference evidence="2 3" key="1">
    <citation type="submission" date="2016-11" db="EMBL/GenBank/DDBJ databases">
        <title>The macronuclear genome of Stentor coeruleus: a giant cell with tiny introns.</title>
        <authorList>
            <person name="Slabodnick M."/>
            <person name="Ruby J.G."/>
            <person name="Reiff S.B."/>
            <person name="Swart E.C."/>
            <person name="Gosai S."/>
            <person name="Prabakaran S."/>
            <person name="Witkowska E."/>
            <person name="Larue G.E."/>
            <person name="Fisher S."/>
            <person name="Freeman R.M."/>
            <person name="Gunawardena J."/>
            <person name="Chu W."/>
            <person name="Stover N.A."/>
            <person name="Gregory B.D."/>
            <person name="Nowacki M."/>
            <person name="Derisi J."/>
            <person name="Roy S.W."/>
            <person name="Marshall W.F."/>
            <person name="Sood P."/>
        </authorList>
    </citation>
    <scope>NUCLEOTIDE SEQUENCE [LARGE SCALE GENOMIC DNA]</scope>
    <source>
        <strain evidence="2">WM001</strain>
    </source>
</reference>
<dbReference type="AlphaFoldDB" id="A0A1R2AUU0"/>
<evidence type="ECO:0000256" key="1">
    <source>
        <dbReference type="SAM" id="MobiDB-lite"/>
    </source>
</evidence>
<dbReference type="Proteomes" id="UP000187209">
    <property type="component" value="Unassembled WGS sequence"/>
</dbReference>
<protein>
    <submittedName>
        <fullName evidence="2">Uncharacterized protein</fullName>
    </submittedName>
</protein>
<proteinExistence type="predicted"/>
<dbReference type="EMBL" id="MPUH01001356">
    <property type="protein sequence ID" value="OMJ68278.1"/>
    <property type="molecule type" value="Genomic_DNA"/>
</dbReference>
<gene>
    <name evidence="2" type="ORF">SteCoe_34315</name>
</gene>